<organism evidence="2 3">
    <name type="scientific">Phytophthora kernoviae</name>
    <dbReference type="NCBI Taxonomy" id="325452"/>
    <lineage>
        <taxon>Eukaryota</taxon>
        <taxon>Sar</taxon>
        <taxon>Stramenopiles</taxon>
        <taxon>Oomycota</taxon>
        <taxon>Peronosporomycetes</taxon>
        <taxon>Peronosporales</taxon>
        <taxon>Peronosporaceae</taxon>
        <taxon>Phytophthora</taxon>
    </lineage>
</organism>
<dbReference type="Gene3D" id="3.30.530.20">
    <property type="match status" value="1"/>
</dbReference>
<dbReference type="Proteomes" id="UP000277300">
    <property type="component" value="Unassembled WGS sequence"/>
</dbReference>
<gene>
    <name evidence="1" type="ORF">BBJ29_007173</name>
    <name evidence="2" type="ORF">BBP00_00007539</name>
</gene>
<evidence type="ECO:0000313" key="3">
    <source>
        <dbReference type="Proteomes" id="UP000277300"/>
    </source>
</evidence>
<name>A0A3F2RHV8_9STRA</name>
<dbReference type="InterPro" id="IPR023393">
    <property type="entry name" value="START-like_dom_sf"/>
</dbReference>
<sequence>MNPFPDLILTRDDRAELVEIGNSLVITKFKEYQEYLGNQKAVDMSRWKTCMKIGNTTTFLDRNKSNQGSKMPASLMVGPLPGTLNDNMFGLVNPTLESMRIKSSYLKDFSAAAMLATIVEPTDEEPFRSVVIKWMEIDIPMASIGIVHNRDYVYMESTGILRLDNGERVGYHLIHSMKKLAWMLEQRHAEAREHGIPAYKSACVACSKEVKDRKVDAFGRPNTTHMDTEEVARMIFVHKRHVMSNVFSSTDRTPVRLNMAGGSRFTVNPFPDLVLTPEDREQLVEIGNSLVLAKFKEYQDHLNNQKYVDMARWKTFMRIGNTTTYLERKKSNPNSKLPASLMVGPLPGTLNDNMFGLVNPTLESMRIKSSYLEDFSAAAVLATIVEPTEEEPFCAVVVKWMEIDIPMSSIGIVRNRDYVYMESTGILRLENGERVGYHLLHSVSFPQTHELPNRIRGNMSFCGMFHQEGLDKTDCRGTGIMDPRGDLIRGMAIMGMVNATMAGLKYSYCGQMKKLAWLLEQKHAEARESGTPAYKPACVTCSKEVKDRKLGEFGRPNSTCKLCFGAVCPSCKIPKKLNFVAPDLEMVQRKVSFCARCLLEATNMDTEEAARVQFVHKKHVTSTIYGSAGRHSNETIHSDSTVST</sequence>
<dbReference type="PANTHER" id="PTHR13510">
    <property type="entry name" value="FYVE-FINGER-CONTAINING RAB5 EFFECTOR PROTEIN RABENOSYN-5-RELATED"/>
    <property type="match status" value="1"/>
</dbReference>
<evidence type="ECO:0000313" key="1">
    <source>
        <dbReference type="EMBL" id="RLN49132.1"/>
    </source>
</evidence>
<dbReference type="PANTHER" id="PTHR13510:SF44">
    <property type="entry name" value="RABENOSYN-5"/>
    <property type="match status" value="1"/>
</dbReference>
<dbReference type="AlphaFoldDB" id="A0A3F2RHV8"/>
<dbReference type="InterPro" id="IPR052727">
    <property type="entry name" value="Rab4/Rab5_effector"/>
</dbReference>
<evidence type="ECO:0008006" key="5">
    <source>
        <dbReference type="Google" id="ProtNLM"/>
    </source>
</evidence>
<dbReference type="OrthoDB" id="151461at2759"/>
<proteinExistence type="predicted"/>
<dbReference type="EMBL" id="MBDO02000311">
    <property type="protein sequence ID" value="RLN57347.1"/>
    <property type="molecule type" value="Genomic_DNA"/>
</dbReference>
<evidence type="ECO:0000313" key="4">
    <source>
        <dbReference type="Proteomes" id="UP000284657"/>
    </source>
</evidence>
<dbReference type="EMBL" id="MBAD02002191">
    <property type="protein sequence ID" value="RLN49132.1"/>
    <property type="molecule type" value="Genomic_DNA"/>
</dbReference>
<evidence type="ECO:0000313" key="2">
    <source>
        <dbReference type="EMBL" id="RLN57347.1"/>
    </source>
</evidence>
<comment type="caution">
    <text evidence="2">The sequence shown here is derived from an EMBL/GenBank/DDBJ whole genome shotgun (WGS) entry which is preliminary data.</text>
</comment>
<reference evidence="3 4" key="1">
    <citation type="submission" date="2018-07" db="EMBL/GenBank/DDBJ databases">
        <title>Genome sequencing of oomycete isolates from Chile give support for New Zealand origin for Phytophthora kernoviae and make available the first Nothophytophthora sp. genome.</title>
        <authorList>
            <person name="Studholme D.J."/>
            <person name="Sanfuentes E."/>
            <person name="Panda P."/>
            <person name="Hill R."/>
            <person name="Sambles C."/>
            <person name="Grant M."/>
            <person name="Williams N.M."/>
            <person name="Mcdougal R.L."/>
        </authorList>
    </citation>
    <scope>NUCLEOTIDE SEQUENCE [LARGE SCALE GENOMIC DNA]</scope>
    <source>
        <strain evidence="2">Chile6</strain>
        <strain evidence="1">Chile7</strain>
    </source>
</reference>
<dbReference type="Proteomes" id="UP000284657">
    <property type="component" value="Unassembled WGS sequence"/>
</dbReference>
<accession>A0A3F2RHV8</accession>
<protein>
    <recommendedName>
        <fullName evidence="5">START domain-containing protein</fullName>
    </recommendedName>
</protein>